<dbReference type="Proteomes" id="UP000183210">
    <property type="component" value="Unassembled WGS sequence"/>
</dbReference>
<dbReference type="AlphaFoldDB" id="A0A9X8MH15"/>
<name>A0A9X8MH15_9PSED</name>
<proteinExistence type="predicted"/>
<gene>
    <name evidence="2" type="ORF">SAMN05216409_11824</name>
</gene>
<dbReference type="GeneID" id="300268701"/>
<organism evidence="2 3">
    <name type="scientific">Pseudomonas lutea</name>
    <dbReference type="NCBI Taxonomy" id="243924"/>
    <lineage>
        <taxon>Bacteria</taxon>
        <taxon>Pseudomonadati</taxon>
        <taxon>Pseudomonadota</taxon>
        <taxon>Gammaproteobacteria</taxon>
        <taxon>Pseudomonadales</taxon>
        <taxon>Pseudomonadaceae</taxon>
        <taxon>Pseudomonas</taxon>
    </lineage>
</organism>
<accession>A0A9X8MH15</accession>
<sequence length="256" mass="28323">MSQYGEMMPHAEALNRFIAKWYNSELYGDTPAVTEFAARGAAKAIKVASGRMIDDVNAMLEAYQRDQQGPHGSNSKLPVMFVATSRDFVNTLGDWGGRQIPRQMIAFTRERNASMYGMRQAMHDVRAQFVILAPERWSASSIAAQLSNYLGNQDNRTFMATHTFGQYTIEVPIQIENPDVQFMTAGESKNMTALVCDITLKVTTPFFDAPKPGEPNDGSSNNPPGYPRVTSVDVVDENVRDQMGVTDDGIDRSPAP</sequence>
<protein>
    <submittedName>
        <fullName evidence="2">Uncharacterized protein</fullName>
    </submittedName>
</protein>
<dbReference type="RefSeq" id="WP_074829560.1">
    <property type="nucleotide sequence ID" value="NZ_FOEV01000018.1"/>
</dbReference>
<reference evidence="2 3" key="1">
    <citation type="submission" date="2016-10" db="EMBL/GenBank/DDBJ databases">
        <authorList>
            <person name="Varghese N."/>
            <person name="Submissions S."/>
        </authorList>
    </citation>
    <scope>NUCLEOTIDE SEQUENCE [LARGE SCALE GENOMIC DNA]</scope>
    <source>
        <strain evidence="2 3">LMG 21974</strain>
    </source>
</reference>
<dbReference type="EMBL" id="FOEV01000018">
    <property type="protein sequence ID" value="SER35765.1"/>
    <property type="molecule type" value="Genomic_DNA"/>
</dbReference>
<evidence type="ECO:0000313" key="3">
    <source>
        <dbReference type="Proteomes" id="UP000183210"/>
    </source>
</evidence>
<comment type="caution">
    <text evidence="2">The sequence shown here is derived from an EMBL/GenBank/DDBJ whole genome shotgun (WGS) entry which is preliminary data.</text>
</comment>
<feature type="region of interest" description="Disordered" evidence="1">
    <location>
        <begin position="207"/>
        <end position="256"/>
    </location>
</feature>
<evidence type="ECO:0000256" key="1">
    <source>
        <dbReference type="SAM" id="MobiDB-lite"/>
    </source>
</evidence>
<evidence type="ECO:0000313" key="2">
    <source>
        <dbReference type="EMBL" id="SER35765.1"/>
    </source>
</evidence>